<dbReference type="NCBIfam" id="NF033522">
    <property type="entry name" value="lasso_benenodin"/>
    <property type="match status" value="1"/>
</dbReference>
<protein>
    <submittedName>
        <fullName evidence="1">Benenodin family lasso peptide</fullName>
    </submittedName>
</protein>
<organism evidence="1 2">
    <name type="scientific">Luteimonas granuli</name>
    <dbReference type="NCBI Taxonomy" id="1176533"/>
    <lineage>
        <taxon>Bacteria</taxon>
        <taxon>Pseudomonadati</taxon>
        <taxon>Pseudomonadota</taxon>
        <taxon>Gammaproteobacteria</taxon>
        <taxon>Lysobacterales</taxon>
        <taxon>Lysobacteraceae</taxon>
        <taxon>Luteimonas</taxon>
    </lineage>
</organism>
<reference evidence="1 2" key="1">
    <citation type="submission" date="2019-07" db="EMBL/GenBank/DDBJ databases">
        <title>Full genome sequence of Luteimonas sp. Gr-4.</title>
        <authorList>
            <person name="Im W.-T."/>
        </authorList>
    </citation>
    <scope>NUCLEOTIDE SEQUENCE [LARGE SCALE GENOMIC DNA]</scope>
    <source>
        <strain evidence="1 2">Gr-4</strain>
    </source>
</reference>
<dbReference type="EMBL" id="CP042218">
    <property type="protein sequence ID" value="QDW67577.1"/>
    <property type="molecule type" value="Genomic_DNA"/>
</dbReference>
<dbReference type="Pfam" id="PF24178">
    <property type="entry name" value="Subterisin"/>
    <property type="match status" value="1"/>
</dbReference>
<name>A0A518N6N9_9GAMM</name>
<dbReference type="AlphaFoldDB" id="A0A518N6N9"/>
<keyword evidence="2" id="KW-1185">Reference proteome</keyword>
<accession>A0A518N6N9</accession>
<sequence length="48" mass="5058">MQTVNDNMRIDNRDDQVVILGAVSVETKGLAGDGEPYGAIVLPGIAED</sequence>
<evidence type="ECO:0000313" key="1">
    <source>
        <dbReference type="EMBL" id="QDW67577.1"/>
    </source>
</evidence>
<dbReference type="Proteomes" id="UP000316584">
    <property type="component" value="Chromosome"/>
</dbReference>
<dbReference type="RefSeq" id="WP_144893415.1">
    <property type="nucleotide sequence ID" value="NZ_CP042218.1"/>
</dbReference>
<dbReference type="InterPro" id="IPR049805">
    <property type="entry name" value="Lasso_benenodin"/>
</dbReference>
<proteinExistence type="predicted"/>
<gene>
    <name evidence="1" type="ORF">FPZ22_12380</name>
</gene>
<evidence type="ECO:0000313" key="2">
    <source>
        <dbReference type="Proteomes" id="UP000316584"/>
    </source>
</evidence>
<dbReference type="KEGG" id="lug:FPZ22_12380"/>